<accession>A0ABX8XSV1</accession>
<evidence type="ECO:0000313" key="3">
    <source>
        <dbReference type="Proteomes" id="UP000827138"/>
    </source>
</evidence>
<evidence type="ECO:0000313" key="2">
    <source>
        <dbReference type="EMBL" id="QYX78703.1"/>
    </source>
</evidence>
<dbReference type="RefSeq" id="WP_220647570.1">
    <property type="nucleotide sequence ID" value="NZ_CP080647.1"/>
</dbReference>
<feature type="signal peptide" evidence="1">
    <location>
        <begin position="1"/>
        <end position="21"/>
    </location>
</feature>
<evidence type="ECO:0008006" key="4">
    <source>
        <dbReference type="Google" id="ProtNLM"/>
    </source>
</evidence>
<organism evidence="2 3">
    <name type="scientific">Streptomyces akebiae</name>
    <dbReference type="NCBI Taxonomy" id="2865673"/>
    <lineage>
        <taxon>Bacteria</taxon>
        <taxon>Bacillati</taxon>
        <taxon>Actinomycetota</taxon>
        <taxon>Actinomycetes</taxon>
        <taxon>Kitasatosporales</taxon>
        <taxon>Streptomycetaceae</taxon>
        <taxon>Streptomyces</taxon>
    </lineage>
</organism>
<dbReference type="EMBL" id="CP080647">
    <property type="protein sequence ID" value="QYX78703.1"/>
    <property type="molecule type" value="Genomic_DNA"/>
</dbReference>
<reference evidence="2 3" key="1">
    <citation type="submission" date="2021-08" db="EMBL/GenBank/DDBJ databases">
        <authorList>
            <person name="Ping M."/>
        </authorList>
    </citation>
    <scope>NUCLEOTIDE SEQUENCE [LARGE SCALE GENOMIC DNA]</scope>
    <source>
        <strain evidence="2 3">MG28</strain>
    </source>
</reference>
<name>A0ABX8XSV1_9ACTN</name>
<dbReference type="Proteomes" id="UP000827138">
    <property type="component" value="Chromosome"/>
</dbReference>
<proteinExistence type="predicted"/>
<dbReference type="PROSITE" id="PS51257">
    <property type="entry name" value="PROKAR_LIPOPROTEIN"/>
    <property type="match status" value="1"/>
</dbReference>
<protein>
    <recommendedName>
        <fullName evidence="4">Lipoprotein</fullName>
    </recommendedName>
</protein>
<gene>
    <name evidence="2" type="ORF">K1J60_21150</name>
</gene>
<keyword evidence="1" id="KW-0732">Signal</keyword>
<sequence length="302" mass="33527">MRKAAISLLLVSAVVTGCAGAQHSPASAERQEPGTARQLTDAEQLRISDAQQRLIGGCMRRQGFEFWETERLSLAKSRTLGYVLDDVDWARTYGYGSRLQAEEAVARAANPNLAYRKRLPEQRRTAYDEALDGGIDAPSISVEIPGGGGTVRKRLGGCVAESEKKLYGDPREWFRAEKVSGHLRSLYVPKVLADRRFSAALEVWSRCMKRAGYDYEDPGASRQAAVARSDRVAEPGVFEAEKKLAVADATCAREADLRPIGEERESHYLDQLRDRYGEALDTYTRLQHRALDLARKIVGPRA</sequence>
<feature type="chain" id="PRO_5045659649" description="Lipoprotein" evidence="1">
    <location>
        <begin position="22"/>
        <end position="302"/>
    </location>
</feature>
<evidence type="ECO:0000256" key="1">
    <source>
        <dbReference type="SAM" id="SignalP"/>
    </source>
</evidence>
<keyword evidence="3" id="KW-1185">Reference proteome</keyword>